<dbReference type="InterPro" id="IPR046824">
    <property type="entry name" value="Mss51-like_C"/>
</dbReference>
<proteinExistence type="predicted"/>
<dbReference type="PROSITE" id="PS01360">
    <property type="entry name" value="ZF_MYND_1"/>
    <property type="match status" value="1"/>
</dbReference>
<gene>
    <name evidence="6" type="ORF">IFR04_014404</name>
</gene>
<dbReference type="EMBL" id="JAFJYH010000376">
    <property type="protein sequence ID" value="KAG4412473.1"/>
    <property type="molecule type" value="Genomic_DNA"/>
</dbReference>
<dbReference type="Pfam" id="PF20179">
    <property type="entry name" value="MSS51_C"/>
    <property type="match status" value="1"/>
</dbReference>
<evidence type="ECO:0000256" key="1">
    <source>
        <dbReference type="ARBA" id="ARBA00022723"/>
    </source>
</evidence>
<protein>
    <recommendedName>
        <fullName evidence="5">MYND-type domain-containing protein</fullName>
    </recommendedName>
</protein>
<evidence type="ECO:0000259" key="5">
    <source>
        <dbReference type="PROSITE" id="PS50865"/>
    </source>
</evidence>
<dbReference type="Pfam" id="PF01753">
    <property type="entry name" value="zf-MYND"/>
    <property type="match status" value="1"/>
</dbReference>
<dbReference type="Proteomes" id="UP000664132">
    <property type="component" value="Unassembled WGS sequence"/>
</dbReference>
<dbReference type="Gene3D" id="6.10.140.2220">
    <property type="match status" value="1"/>
</dbReference>
<comment type="caution">
    <text evidence="6">The sequence shown here is derived from an EMBL/GenBank/DDBJ whole genome shotgun (WGS) entry which is preliminary data.</text>
</comment>
<dbReference type="InterPro" id="IPR052839">
    <property type="entry name" value="Mito_gene_expr_regulator"/>
</dbReference>
<evidence type="ECO:0000313" key="7">
    <source>
        <dbReference type="Proteomes" id="UP000664132"/>
    </source>
</evidence>
<keyword evidence="7" id="KW-1185">Reference proteome</keyword>
<dbReference type="SUPFAM" id="SSF144232">
    <property type="entry name" value="HIT/MYND zinc finger-like"/>
    <property type="match status" value="1"/>
</dbReference>
<evidence type="ECO:0000313" key="6">
    <source>
        <dbReference type="EMBL" id="KAG4412473.1"/>
    </source>
</evidence>
<dbReference type="AlphaFoldDB" id="A0A8H7T577"/>
<dbReference type="OrthoDB" id="432970at2759"/>
<keyword evidence="1" id="KW-0479">Metal-binding</keyword>
<organism evidence="6 7">
    <name type="scientific">Cadophora malorum</name>
    <dbReference type="NCBI Taxonomy" id="108018"/>
    <lineage>
        <taxon>Eukaryota</taxon>
        <taxon>Fungi</taxon>
        <taxon>Dikarya</taxon>
        <taxon>Ascomycota</taxon>
        <taxon>Pezizomycotina</taxon>
        <taxon>Leotiomycetes</taxon>
        <taxon>Helotiales</taxon>
        <taxon>Ploettnerulaceae</taxon>
        <taxon>Cadophora</taxon>
    </lineage>
</organism>
<dbReference type="PANTHER" id="PTHR46920">
    <property type="match status" value="1"/>
</dbReference>
<accession>A0A8H7T577</accession>
<evidence type="ECO:0000256" key="2">
    <source>
        <dbReference type="ARBA" id="ARBA00022771"/>
    </source>
</evidence>
<dbReference type="InterPro" id="IPR002893">
    <property type="entry name" value="Znf_MYND"/>
</dbReference>
<evidence type="ECO:0000256" key="4">
    <source>
        <dbReference type="PROSITE-ProRule" id="PRU00134"/>
    </source>
</evidence>
<keyword evidence="3" id="KW-0862">Zinc</keyword>
<dbReference type="GO" id="GO:0008270">
    <property type="term" value="F:zinc ion binding"/>
    <property type="evidence" value="ECO:0007669"/>
    <property type="project" value="UniProtKB-KW"/>
</dbReference>
<feature type="domain" description="MYND-type" evidence="5">
    <location>
        <begin position="21"/>
        <end position="60"/>
    </location>
</feature>
<reference evidence="6" key="1">
    <citation type="submission" date="2021-02" db="EMBL/GenBank/DDBJ databases">
        <title>Genome sequence Cadophora malorum strain M34.</title>
        <authorList>
            <person name="Stefanovic E."/>
            <person name="Vu D."/>
            <person name="Scully C."/>
            <person name="Dijksterhuis J."/>
            <person name="Roader J."/>
            <person name="Houbraken J."/>
        </authorList>
    </citation>
    <scope>NUCLEOTIDE SEQUENCE</scope>
    <source>
        <strain evidence="6">M34</strain>
    </source>
</reference>
<name>A0A8H7T577_9HELO</name>
<dbReference type="PROSITE" id="PS50865">
    <property type="entry name" value="ZF_MYND_2"/>
    <property type="match status" value="1"/>
</dbReference>
<keyword evidence="2 4" id="KW-0863">Zinc-finger</keyword>
<dbReference type="PANTHER" id="PTHR46920:SF1">
    <property type="entry name" value="PROTEIN MSS51 HOMOLOG, MITOCHONDRIAL-RELATED"/>
    <property type="match status" value="1"/>
</dbReference>
<evidence type="ECO:0000256" key="3">
    <source>
        <dbReference type="ARBA" id="ARBA00022833"/>
    </source>
</evidence>
<sequence>MSMSNFLTFPKPILAGKGAICTTCLQQFPKLNKCGGCKRTSYCSQKCQKKDWSDGHKRICKILLEMNSLFSDEKESRSWKEYRLQVWSTVNLYRSRCEEKQILASNDERILLYQPYCAKCYRSQNQLVNEDKLKLCPTCNIAAYCSGCTSSSPSHDYSCPKLTSIARAELFSIQHYLHTGETSLGMPTEIPRSTYRPLSTATSWYDYFTSISDKAPSITGKVTPDLKPINGHDQASNALIAASDKNTMILTIIAALEAVFPDLANMQSITLHLIGATAKELDALMLFEEMLHLLPSLKSLHCAFIGPQLPTPVDGGRKMDLDCCPPCTNAIRGRSVSMFKGPYHSYVQDSAFQKPDLGVVFHSGHSQEAQEQWRPSIEYLMTAKFPTVFTTFNEKEMKEETEGLRASGAGFLREGQKNKWMGLRPLLDPLEEVEGSVYNNNQYWYILSGKKG</sequence>